<dbReference type="Gene3D" id="3.40.30.10">
    <property type="entry name" value="Glutaredoxin"/>
    <property type="match status" value="1"/>
</dbReference>
<evidence type="ECO:0000313" key="1">
    <source>
        <dbReference type="EMBL" id="CAA9422723.1"/>
    </source>
</evidence>
<gene>
    <name evidence="1" type="ORF">AVDCRST_MAG82-1562</name>
</gene>
<reference evidence="1" key="1">
    <citation type="submission" date="2020-02" db="EMBL/GenBank/DDBJ databases">
        <authorList>
            <person name="Meier V. D."/>
        </authorList>
    </citation>
    <scope>NUCLEOTIDE SEQUENCE</scope>
    <source>
        <strain evidence="1">AVDCRST_MAG82</strain>
    </source>
</reference>
<organism evidence="1">
    <name type="scientific">uncultured Rubrobacteraceae bacterium</name>
    <dbReference type="NCBI Taxonomy" id="349277"/>
    <lineage>
        <taxon>Bacteria</taxon>
        <taxon>Bacillati</taxon>
        <taxon>Actinomycetota</taxon>
        <taxon>Rubrobacteria</taxon>
        <taxon>Rubrobacterales</taxon>
        <taxon>Rubrobacteraceae</taxon>
        <taxon>environmental samples</taxon>
    </lineage>
</organism>
<sequence length="46" mass="5468">MHDLLYSTQDRLFESDLLRHAARLGLDAGRFERDLASRRHARWADE</sequence>
<proteinExistence type="predicted"/>
<protein>
    <submittedName>
        <fullName evidence="1">Uncharacterized protein</fullName>
    </submittedName>
</protein>
<accession>A0A6J4PQL3</accession>
<dbReference type="AlphaFoldDB" id="A0A6J4PQL3"/>
<dbReference type="EMBL" id="CADCVA010000220">
    <property type="protein sequence ID" value="CAA9422723.1"/>
    <property type="molecule type" value="Genomic_DNA"/>
</dbReference>
<name>A0A6J4PQL3_9ACTN</name>